<organism evidence="1">
    <name type="scientific">marine sediment metagenome</name>
    <dbReference type="NCBI Taxonomy" id="412755"/>
    <lineage>
        <taxon>unclassified sequences</taxon>
        <taxon>metagenomes</taxon>
        <taxon>ecological metagenomes</taxon>
    </lineage>
</organism>
<accession>A0A0F9HCP6</accession>
<proteinExistence type="predicted"/>
<sequence>MASKTVWPQEVTEVSTTALNQVGEIVNSPDGTKQYMYIQANGAIPIKSAVKLDSAVNDGVSVLVATNDDEGVIGVSVSTLALDEFAWIQVRGDVLCKVIVATATGSILASGATDGTLKLAVVTDLAPAKGIVALETGVAAGSLVKLF</sequence>
<protein>
    <submittedName>
        <fullName evidence="1">Uncharacterized protein</fullName>
    </submittedName>
</protein>
<evidence type="ECO:0000313" key="1">
    <source>
        <dbReference type="EMBL" id="KKL72872.1"/>
    </source>
</evidence>
<dbReference type="AlphaFoldDB" id="A0A0F9HCP6"/>
<comment type="caution">
    <text evidence="1">The sequence shown here is derived from an EMBL/GenBank/DDBJ whole genome shotgun (WGS) entry which is preliminary data.</text>
</comment>
<dbReference type="EMBL" id="LAZR01025134">
    <property type="protein sequence ID" value="KKL72872.1"/>
    <property type="molecule type" value="Genomic_DNA"/>
</dbReference>
<name>A0A0F9HCP6_9ZZZZ</name>
<gene>
    <name evidence="1" type="ORF">LCGC14_2080570</name>
</gene>
<reference evidence="1" key="1">
    <citation type="journal article" date="2015" name="Nature">
        <title>Complex archaea that bridge the gap between prokaryotes and eukaryotes.</title>
        <authorList>
            <person name="Spang A."/>
            <person name="Saw J.H."/>
            <person name="Jorgensen S.L."/>
            <person name="Zaremba-Niedzwiedzka K."/>
            <person name="Martijn J."/>
            <person name="Lind A.E."/>
            <person name="van Eijk R."/>
            <person name="Schleper C."/>
            <person name="Guy L."/>
            <person name="Ettema T.J."/>
        </authorList>
    </citation>
    <scope>NUCLEOTIDE SEQUENCE</scope>
</reference>